<name>A0AAD6TDM9_9AGAR</name>
<gene>
    <name evidence="1" type="ORF">C8F04DRAFT_1390879</name>
</gene>
<reference evidence="1" key="1">
    <citation type="submission" date="2023-03" db="EMBL/GenBank/DDBJ databases">
        <title>Massive genome expansion in bonnet fungi (Mycena s.s.) driven by repeated elements and novel gene families across ecological guilds.</title>
        <authorList>
            <consortium name="Lawrence Berkeley National Laboratory"/>
            <person name="Harder C.B."/>
            <person name="Miyauchi S."/>
            <person name="Viragh M."/>
            <person name="Kuo A."/>
            <person name="Thoen E."/>
            <person name="Andreopoulos B."/>
            <person name="Lu D."/>
            <person name="Skrede I."/>
            <person name="Drula E."/>
            <person name="Henrissat B."/>
            <person name="Morin E."/>
            <person name="Kohler A."/>
            <person name="Barry K."/>
            <person name="LaButti K."/>
            <person name="Morin E."/>
            <person name="Salamov A."/>
            <person name="Lipzen A."/>
            <person name="Mereny Z."/>
            <person name="Hegedus B."/>
            <person name="Baldrian P."/>
            <person name="Stursova M."/>
            <person name="Weitz H."/>
            <person name="Taylor A."/>
            <person name="Grigoriev I.V."/>
            <person name="Nagy L.G."/>
            <person name="Martin F."/>
            <person name="Kauserud H."/>
        </authorList>
    </citation>
    <scope>NUCLEOTIDE SEQUENCE</scope>
    <source>
        <strain evidence="1">CBHHK200</strain>
    </source>
</reference>
<sequence length="552" mass="62421">MNSPNPTIDILPDEVLATVLKLVADLPASSWEKLPFPMSASRVSPRWRIITLAYPELWATIRISRHSRSRKLAAMFVERSGSFPLDISISMESYVYKNGQPYVPTILSLSKVLLIVGPHVGRWRTIALRGWDTHIRDFRAFLRAPPAPASRLEYVHLSNLEQNGYASPVVGTLEIFGSEALHSLRLNNSMYMLGASVLSNLRRLDIMMPMFQSPLDPPFLQPLFGPTCRIATLIIRSFKPVPGLRRAINAPTLSSLALSLDPCSYYYSPWYGATDSIKGITETLSMPNLEYLEIMVGVQLDPPGDHIHVQNPWEEPPFPNLRTLRLEGVCITPRKLALLQILTREITNLELIYTTDNHHLLKSAHRTGGSAPPWPFLHSLTVESADYAPWIAAFVAQRAALGPNMALARLTSRAALPRSLAHASRRGVTYGLLDGLGRGFFVDEYDQRVVDFEYVKPWRLEEDEYDPDDLCWCDSDFCWCVICGRSTLTREHRERFEVELEEALRASVREKSLYKEAKKKKRKDNLNLVGGAKTRRATKRRALDIPKDFCVA</sequence>
<accession>A0AAD6TDM9</accession>
<comment type="caution">
    <text evidence="1">The sequence shown here is derived from an EMBL/GenBank/DDBJ whole genome shotgun (WGS) entry which is preliminary data.</text>
</comment>
<dbReference type="Proteomes" id="UP001218188">
    <property type="component" value="Unassembled WGS sequence"/>
</dbReference>
<evidence type="ECO:0000313" key="1">
    <source>
        <dbReference type="EMBL" id="KAJ7042027.1"/>
    </source>
</evidence>
<organism evidence="1 2">
    <name type="scientific">Mycena alexandri</name>
    <dbReference type="NCBI Taxonomy" id="1745969"/>
    <lineage>
        <taxon>Eukaryota</taxon>
        <taxon>Fungi</taxon>
        <taxon>Dikarya</taxon>
        <taxon>Basidiomycota</taxon>
        <taxon>Agaricomycotina</taxon>
        <taxon>Agaricomycetes</taxon>
        <taxon>Agaricomycetidae</taxon>
        <taxon>Agaricales</taxon>
        <taxon>Marasmiineae</taxon>
        <taxon>Mycenaceae</taxon>
        <taxon>Mycena</taxon>
    </lineage>
</organism>
<dbReference type="AlphaFoldDB" id="A0AAD6TDM9"/>
<protein>
    <recommendedName>
        <fullName evidence="3">F-box domain-containing protein</fullName>
    </recommendedName>
</protein>
<evidence type="ECO:0000313" key="2">
    <source>
        <dbReference type="Proteomes" id="UP001218188"/>
    </source>
</evidence>
<proteinExistence type="predicted"/>
<evidence type="ECO:0008006" key="3">
    <source>
        <dbReference type="Google" id="ProtNLM"/>
    </source>
</evidence>
<dbReference type="EMBL" id="JARJCM010000014">
    <property type="protein sequence ID" value="KAJ7042027.1"/>
    <property type="molecule type" value="Genomic_DNA"/>
</dbReference>
<keyword evidence="2" id="KW-1185">Reference proteome</keyword>